<feature type="region of interest" description="Disordered" evidence="1">
    <location>
        <begin position="1"/>
        <end position="40"/>
    </location>
</feature>
<keyword evidence="3" id="KW-1185">Reference proteome</keyword>
<organism evidence="2 3">
    <name type="scientific">Phanerochaete sordida</name>
    <dbReference type="NCBI Taxonomy" id="48140"/>
    <lineage>
        <taxon>Eukaryota</taxon>
        <taxon>Fungi</taxon>
        <taxon>Dikarya</taxon>
        <taxon>Basidiomycota</taxon>
        <taxon>Agaricomycotina</taxon>
        <taxon>Agaricomycetes</taxon>
        <taxon>Polyporales</taxon>
        <taxon>Phanerochaetaceae</taxon>
        <taxon>Phanerochaete</taxon>
    </lineage>
</organism>
<evidence type="ECO:0000256" key="1">
    <source>
        <dbReference type="SAM" id="MobiDB-lite"/>
    </source>
</evidence>
<protein>
    <submittedName>
        <fullName evidence="2">Uncharacterized protein</fullName>
    </submittedName>
</protein>
<evidence type="ECO:0000313" key="3">
    <source>
        <dbReference type="Proteomes" id="UP000703269"/>
    </source>
</evidence>
<accession>A0A9P3G5X4</accession>
<reference evidence="2 3" key="1">
    <citation type="submission" date="2021-08" db="EMBL/GenBank/DDBJ databases">
        <title>Draft Genome Sequence of Phanerochaete sordida strain YK-624.</title>
        <authorList>
            <person name="Mori T."/>
            <person name="Dohra H."/>
            <person name="Suzuki T."/>
            <person name="Kawagishi H."/>
            <person name="Hirai H."/>
        </authorList>
    </citation>
    <scope>NUCLEOTIDE SEQUENCE [LARGE SCALE GENOMIC DNA]</scope>
    <source>
        <strain evidence="2 3">YK-624</strain>
    </source>
</reference>
<dbReference type="AlphaFoldDB" id="A0A9P3G5X4"/>
<name>A0A9P3G5X4_9APHY</name>
<proteinExistence type="predicted"/>
<sequence length="114" mass="12343">MACPQTDVSRDEHHPHTLRRGSWQPRRQRGVPAPPITGPLNRLPRRCIALKHVCVAIGRRHGLGSRREATLYTVARQAALGPSRVSPLSAAGTSRRAGPCAVHGSLARRAVGPR</sequence>
<gene>
    <name evidence="2" type="ORF">PsYK624_059320</name>
</gene>
<dbReference type="Proteomes" id="UP000703269">
    <property type="component" value="Unassembled WGS sequence"/>
</dbReference>
<dbReference type="EMBL" id="BPQB01000014">
    <property type="protein sequence ID" value="GJE89823.1"/>
    <property type="molecule type" value="Genomic_DNA"/>
</dbReference>
<evidence type="ECO:0000313" key="2">
    <source>
        <dbReference type="EMBL" id="GJE89823.1"/>
    </source>
</evidence>
<comment type="caution">
    <text evidence="2">The sequence shown here is derived from an EMBL/GenBank/DDBJ whole genome shotgun (WGS) entry which is preliminary data.</text>
</comment>
<feature type="region of interest" description="Disordered" evidence="1">
    <location>
        <begin position="82"/>
        <end position="101"/>
    </location>
</feature>